<protein>
    <submittedName>
        <fullName evidence="1">Uncharacterized protein</fullName>
    </submittedName>
</protein>
<keyword evidence="2" id="KW-1185">Reference proteome</keyword>
<evidence type="ECO:0000313" key="1">
    <source>
        <dbReference type="EMBL" id="KAJ0098536.1"/>
    </source>
</evidence>
<dbReference type="Proteomes" id="UP001164250">
    <property type="component" value="Chromosome 4"/>
</dbReference>
<sequence>MEIPLCYRFDPTDEEIILHYLYNKTHGFPLSSSSALIECDLYDETDAWKNFFEATRETTLYFFTKLRKKSEKGSRVERATGSGTWRTQGDEDLYNGGDRRQHIGYKRSLTFIPKKTEEKGKWVMKEYRLHDSLLRNKKSDLVVCRIKKKVIEEETMRNNNSGNFLGSELIVSGFHQGMNMGALEVDKNDYIGTYQNQERYCYPYDFGGNYNVYSENPVSGELKVKPDGLQEVGMMEELEGKESDYIDNSSLGFIMNDLEETDKAGRISEDLDAAYWGWKNQISTQEFYTSHDQHRGMEGLQIEESGYIIDSNQGVTLEEVDMAESNNQNEHVQECHMYEANGGNCVNSKNCLDGENIVSGMSEEMMRAVAEADDYIVNNMGFTMEYDCVNGSCEQNIMEDSSTSLTHQHGAVGNVAMQWNQSPFLCTAEAST</sequence>
<proteinExistence type="predicted"/>
<organism evidence="1 2">
    <name type="scientific">Pistacia atlantica</name>
    <dbReference type="NCBI Taxonomy" id="434234"/>
    <lineage>
        <taxon>Eukaryota</taxon>
        <taxon>Viridiplantae</taxon>
        <taxon>Streptophyta</taxon>
        <taxon>Embryophyta</taxon>
        <taxon>Tracheophyta</taxon>
        <taxon>Spermatophyta</taxon>
        <taxon>Magnoliopsida</taxon>
        <taxon>eudicotyledons</taxon>
        <taxon>Gunneridae</taxon>
        <taxon>Pentapetalae</taxon>
        <taxon>rosids</taxon>
        <taxon>malvids</taxon>
        <taxon>Sapindales</taxon>
        <taxon>Anacardiaceae</taxon>
        <taxon>Pistacia</taxon>
    </lineage>
</organism>
<comment type="caution">
    <text evidence="1">The sequence shown here is derived from an EMBL/GenBank/DDBJ whole genome shotgun (WGS) entry which is preliminary data.</text>
</comment>
<evidence type="ECO:0000313" key="2">
    <source>
        <dbReference type="Proteomes" id="UP001164250"/>
    </source>
</evidence>
<accession>A0ACC1BI68</accession>
<gene>
    <name evidence="1" type="ORF">Patl1_20819</name>
</gene>
<name>A0ACC1BI68_9ROSI</name>
<dbReference type="EMBL" id="CM047900">
    <property type="protein sequence ID" value="KAJ0098536.1"/>
    <property type="molecule type" value="Genomic_DNA"/>
</dbReference>
<reference evidence="2" key="1">
    <citation type="journal article" date="2023" name="G3 (Bethesda)">
        <title>Genome assembly and association tests identify interacting loci associated with vigor, precocity, and sex in interspecific pistachio rootstocks.</title>
        <authorList>
            <person name="Palmer W."/>
            <person name="Jacygrad E."/>
            <person name="Sagayaradj S."/>
            <person name="Cavanaugh K."/>
            <person name="Han R."/>
            <person name="Bertier L."/>
            <person name="Beede B."/>
            <person name="Kafkas S."/>
            <person name="Golino D."/>
            <person name="Preece J."/>
            <person name="Michelmore R."/>
        </authorList>
    </citation>
    <scope>NUCLEOTIDE SEQUENCE [LARGE SCALE GENOMIC DNA]</scope>
</reference>